<dbReference type="PANTHER" id="PTHR46018">
    <property type="entry name" value="ZINC PHOSPHODIESTERASE ELAC PROTEIN 1"/>
    <property type="match status" value="1"/>
</dbReference>
<accession>A0A455SQG7</accession>
<keyword evidence="1" id="KW-0540">Nuclease</keyword>
<dbReference type="EMBL" id="AP019376">
    <property type="protein sequence ID" value="BBH90647.1"/>
    <property type="molecule type" value="Genomic_DNA"/>
</dbReference>
<dbReference type="InterPro" id="IPR036866">
    <property type="entry name" value="RibonucZ/Hydroxyglut_hydro"/>
</dbReference>
<feature type="domain" description="Metallo-beta-lactamase" evidence="2">
    <location>
        <begin position="19"/>
        <end position="209"/>
    </location>
</feature>
<dbReference type="SMART" id="SM00849">
    <property type="entry name" value="Lactamase_B"/>
    <property type="match status" value="1"/>
</dbReference>
<dbReference type="AlphaFoldDB" id="A0A455SQG7"/>
<evidence type="ECO:0000259" key="2">
    <source>
        <dbReference type="SMART" id="SM00849"/>
    </source>
</evidence>
<dbReference type="CDD" id="cd16272">
    <property type="entry name" value="RNaseZ_MBL-fold"/>
    <property type="match status" value="1"/>
</dbReference>
<dbReference type="SUPFAM" id="SSF56281">
    <property type="entry name" value="Metallo-hydrolase/oxidoreductase"/>
    <property type="match status" value="1"/>
</dbReference>
<evidence type="ECO:0000256" key="1">
    <source>
        <dbReference type="ARBA" id="ARBA00022759"/>
    </source>
</evidence>
<evidence type="ECO:0000313" key="3">
    <source>
        <dbReference type="EMBL" id="BBH90647.1"/>
    </source>
</evidence>
<keyword evidence="1" id="KW-0255">Endonuclease</keyword>
<proteinExistence type="predicted"/>
<name>A0A455SQG7_9CHLR</name>
<dbReference type="PANTHER" id="PTHR46018:SF2">
    <property type="entry name" value="ZINC PHOSPHODIESTERASE ELAC PROTEIN 1"/>
    <property type="match status" value="1"/>
</dbReference>
<dbReference type="InterPro" id="IPR001279">
    <property type="entry name" value="Metallo-B-lactamas"/>
</dbReference>
<protein>
    <recommendedName>
        <fullName evidence="2">Metallo-beta-lactamase domain-containing protein</fullName>
    </recommendedName>
</protein>
<sequence length="243" mass="27401">MSRLTLLGTGTCQIEFERRASSILLELDGFPILFDCGHGIVQRLLEVGIPHNQLHHIVISHFHPDHVSDLIPFLHAGSWSPAQPRKDDLHIYGPPGLRRWLDGMRSLFSPSSFQTKGYRVLVHELEEGAFTIGPYPFEFLSLPPSGNHGLRFRWNGKQYAFTGDSHFHQQEITFLQGVDLAVIDSGHLSDEQIVELAARSQAKHILCSHLYRELDATALQREARARGYAGTISIGRDLLTFFI</sequence>
<dbReference type="GO" id="GO:0042781">
    <property type="term" value="F:3'-tRNA processing endoribonuclease activity"/>
    <property type="evidence" value="ECO:0007669"/>
    <property type="project" value="TreeGrafter"/>
</dbReference>
<keyword evidence="1" id="KW-0378">Hydrolase</keyword>
<dbReference type="Pfam" id="PF12706">
    <property type="entry name" value="Lactamase_B_2"/>
    <property type="match status" value="1"/>
</dbReference>
<dbReference type="Gene3D" id="3.60.15.10">
    <property type="entry name" value="Ribonuclease Z/Hydroxyacylglutathione hydrolase-like"/>
    <property type="match status" value="1"/>
</dbReference>
<gene>
    <name evidence="3" type="ORF">KTC_53980</name>
</gene>
<reference evidence="3" key="1">
    <citation type="submission" date="2018-12" db="EMBL/GenBank/DDBJ databases">
        <title>Novel natural products biosynthetic potential of the class Ktedonobacteria.</title>
        <authorList>
            <person name="Zheng Y."/>
            <person name="Saitou A."/>
            <person name="Wang C.M."/>
            <person name="Toyoda A."/>
            <person name="Minakuchi Y."/>
            <person name="Sekiguchi Y."/>
            <person name="Ueda K."/>
            <person name="Takano H."/>
            <person name="Sakai Y."/>
            <person name="Yokota A."/>
            <person name="Yabe S."/>
        </authorList>
    </citation>
    <scope>NUCLEOTIDE SEQUENCE</scope>
    <source>
        <strain evidence="3">COM3</strain>
    </source>
</reference>
<organism evidence="3">
    <name type="scientific">Thermosporothrix sp. COM3</name>
    <dbReference type="NCBI Taxonomy" id="2490863"/>
    <lineage>
        <taxon>Bacteria</taxon>
        <taxon>Bacillati</taxon>
        <taxon>Chloroflexota</taxon>
        <taxon>Ktedonobacteria</taxon>
        <taxon>Ktedonobacterales</taxon>
        <taxon>Thermosporotrichaceae</taxon>
        <taxon>Thermosporothrix</taxon>
    </lineage>
</organism>